<keyword evidence="1" id="KW-0175">Coiled coil</keyword>
<evidence type="ECO:0000313" key="3">
    <source>
        <dbReference type="EMBL" id="CAF4452849.1"/>
    </source>
</evidence>
<dbReference type="EMBL" id="CAJNOQ010032249">
    <property type="protein sequence ID" value="CAF1584228.1"/>
    <property type="molecule type" value="Genomic_DNA"/>
</dbReference>
<feature type="coiled-coil region" evidence="1">
    <location>
        <begin position="269"/>
        <end position="303"/>
    </location>
</feature>
<feature type="coiled-coil region" evidence="1">
    <location>
        <begin position="109"/>
        <end position="164"/>
    </location>
</feature>
<feature type="non-terminal residue" evidence="2">
    <location>
        <position position="371"/>
    </location>
</feature>
<dbReference type="Proteomes" id="UP000681722">
    <property type="component" value="Unassembled WGS sequence"/>
</dbReference>
<feature type="non-terminal residue" evidence="2">
    <location>
        <position position="1"/>
    </location>
</feature>
<gene>
    <name evidence="2" type="ORF">GPM918_LOCUS41303</name>
    <name evidence="3" type="ORF">SRO942_LOCUS42331</name>
</gene>
<protein>
    <submittedName>
        <fullName evidence="2">Uncharacterized protein</fullName>
    </submittedName>
</protein>
<reference evidence="2" key="1">
    <citation type="submission" date="2021-02" db="EMBL/GenBank/DDBJ databases">
        <authorList>
            <person name="Nowell W R."/>
        </authorList>
    </citation>
    <scope>NUCLEOTIDE SEQUENCE</scope>
</reference>
<comment type="caution">
    <text evidence="2">The sequence shown here is derived from an EMBL/GenBank/DDBJ whole genome shotgun (WGS) entry which is preliminary data.</text>
</comment>
<dbReference type="Proteomes" id="UP000663829">
    <property type="component" value="Unassembled WGS sequence"/>
</dbReference>
<keyword evidence="4" id="KW-1185">Reference proteome</keyword>
<dbReference type="AlphaFoldDB" id="A0A815ZFR0"/>
<evidence type="ECO:0000313" key="2">
    <source>
        <dbReference type="EMBL" id="CAF1584228.1"/>
    </source>
</evidence>
<evidence type="ECO:0000313" key="4">
    <source>
        <dbReference type="Proteomes" id="UP000663829"/>
    </source>
</evidence>
<sequence>MSDITHEIGELGELNDLLNDVVRRYQYLQHETEQKQHNYTLQVAELPKVQRFAFEEYLEKIKSIQMKISDELAGKCAAESKYHRLEMKAKDVRRKNAESQIGYHKISRQKILEEQERKLQSELDVLIAQDQELDEKQKKLMIEIEKLSRKIEDIEIGYEQELSKLVSLVYQVSAIEDNTSLVTQIHDLECQQLGQKLSTVTIYDINQFARKQKHETLVKVENFYDLLLLRQMQTDERRMVEWFELKKNELDHNHLDIPSSRGPGPAPNIKDKQKEIDDFHAELNKLKDERLKLTIELKDWETSNQRNDDYYQVQVEQKQQVIFQIRLKVGIIIKKNISLQNELNIYRSLLQAYKNHHDEEDFTEFRSVEHI</sequence>
<accession>A0A815ZFR0</accession>
<evidence type="ECO:0000256" key="1">
    <source>
        <dbReference type="SAM" id="Coils"/>
    </source>
</evidence>
<proteinExistence type="predicted"/>
<dbReference type="EMBL" id="CAJOBC010098254">
    <property type="protein sequence ID" value="CAF4452849.1"/>
    <property type="molecule type" value="Genomic_DNA"/>
</dbReference>
<organism evidence="2 4">
    <name type="scientific">Didymodactylos carnosus</name>
    <dbReference type="NCBI Taxonomy" id="1234261"/>
    <lineage>
        <taxon>Eukaryota</taxon>
        <taxon>Metazoa</taxon>
        <taxon>Spiralia</taxon>
        <taxon>Gnathifera</taxon>
        <taxon>Rotifera</taxon>
        <taxon>Eurotatoria</taxon>
        <taxon>Bdelloidea</taxon>
        <taxon>Philodinida</taxon>
        <taxon>Philodinidae</taxon>
        <taxon>Didymodactylos</taxon>
    </lineage>
</organism>
<name>A0A815ZFR0_9BILA</name>